<evidence type="ECO:0000259" key="2">
    <source>
        <dbReference type="Pfam" id="PF00149"/>
    </source>
</evidence>
<dbReference type="EMBL" id="LBHB01000004">
    <property type="protein sequence ID" value="KLE32418.1"/>
    <property type="molecule type" value="Genomic_DNA"/>
</dbReference>
<comment type="caution">
    <text evidence="3">The sequence shown here is derived from an EMBL/GenBank/DDBJ whole genome shotgun (WGS) entry which is preliminary data.</text>
</comment>
<dbReference type="GO" id="GO:0110154">
    <property type="term" value="P:RNA decapping"/>
    <property type="evidence" value="ECO:0007669"/>
    <property type="project" value="TreeGrafter"/>
</dbReference>
<dbReference type="STRING" id="1581420.AAW00_13355"/>
<name>A0A0G9MSX0_9SPHN</name>
<evidence type="ECO:0000313" key="3">
    <source>
        <dbReference type="EMBL" id="KLE32418.1"/>
    </source>
</evidence>
<dbReference type="InterPro" id="IPR029052">
    <property type="entry name" value="Metallo-depent_PP-like"/>
</dbReference>
<dbReference type="RefSeq" id="WP_047004932.1">
    <property type="nucleotide sequence ID" value="NZ_LBHB01000004.1"/>
</dbReference>
<dbReference type="AlphaFoldDB" id="A0A0G9MSX0"/>
<dbReference type="InterPro" id="IPR050126">
    <property type="entry name" value="Ap4A_hydrolase"/>
</dbReference>
<dbReference type="Pfam" id="PF00149">
    <property type="entry name" value="Metallophos"/>
    <property type="match status" value="1"/>
</dbReference>
<dbReference type="PATRIC" id="fig|1581420.6.peg.2728"/>
<evidence type="ECO:0000313" key="4">
    <source>
        <dbReference type="Proteomes" id="UP000053464"/>
    </source>
</evidence>
<sequence>MFEFLRSRLAPGKAPARSRGPRVPDGERVYAVGDIHGRSDLFSAMIDAIEHDFAEAGEGVTSTVILLGDLVDRGPDSAGVLWLARKWGKRRPVRVLAGNHEEMMLKSFEDTDVLKHFLRHGGRETLLSYGVDRKAFTKASIEEVRALLAEHVPAKDRRFIEGFEDMVRIGDYVFVHAGIEPGVPLDEQKTRTLRWIREPFLSHAGAHEGMVVHGHTITEGVEATSNRIGIDTGAYASGRLTALVLEGAERRLISVVEGKKGVFAVENSALPA</sequence>
<dbReference type="CDD" id="cd00144">
    <property type="entry name" value="MPP_PPP_family"/>
    <property type="match status" value="1"/>
</dbReference>
<evidence type="ECO:0000256" key="1">
    <source>
        <dbReference type="SAM" id="MobiDB-lite"/>
    </source>
</evidence>
<keyword evidence="4" id="KW-1185">Reference proteome</keyword>
<protein>
    <submittedName>
        <fullName evidence="3">Serine/threonine protein phosphatase</fullName>
    </submittedName>
</protein>
<feature type="region of interest" description="Disordered" evidence="1">
    <location>
        <begin position="1"/>
        <end position="23"/>
    </location>
</feature>
<dbReference type="Proteomes" id="UP000053464">
    <property type="component" value="Unassembled WGS sequence"/>
</dbReference>
<dbReference type="PANTHER" id="PTHR42850:SF4">
    <property type="entry name" value="ZINC-DEPENDENT ENDOPOLYPHOSPHATASE"/>
    <property type="match status" value="1"/>
</dbReference>
<proteinExistence type="predicted"/>
<dbReference type="OrthoDB" id="9807890at2"/>
<dbReference type="InterPro" id="IPR004843">
    <property type="entry name" value="Calcineurin-like_PHP"/>
</dbReference>
<dbReference type="SUPFAM" id="SSF56300">
    <property type="entry name" value="Metallo-dependent phosphatases"/>
    <property type="match status" value="1"/>
</dbReference>
<dbReference type="GO" id="GO:0016791">
    <property type="term" value="F:phosphatase activity"/>
    <property type="evidence" value="ECO:0007669"/>
    <property type="project" value="TreeGrafter"/>
</dbReference>
<reference evidence="3 4" key="1">
    <citation type="submission" date="2015-04" db="EMBL/GenBank/DDBJ databases">
        <title>The draft genome sequence of Erythrobacter luteus KA37.</title>
        <authorList>
            <person name="Zhuang L."/>
            <person name="Liu Y."/>
            <person name="Shao Z."/>
        </authorList>
    </citation>
    <scope>NUCLEOTIDE SEQUENCE [LARGE SCALE GENOMIC DNA]</scope>
    <source>
        <strain evidence="3 4">KA37</strain>
    </source>
</reference>
<organism evidence="3 4">
    <name type="scientific">Aurantiacibacter luteus</name>
    <dbReference type="NCBI Taxonomy" id="1581420"/>
    <lineage>
        <taxon>Bacteria</taxon>
        <taxon>Pseudomonadati</taxon>
        <taxon>Pseudomonadota</taxon>
        <taxon>Alphaproteobacteria</taxon>
        <taxon>Sphingomonadales</taxon>
        <taxon>Erythrobacteraceae</taxon>
        <taxon>Aurantiacibacter</taxon>
    </lineage>
</organism>
<dbReference type="Gene3D" id="3.60.21.10">
    <property type="match status" value="1"/>
</dbReference>
<dbReference type="PANTHER" id="PTHR42850">
    <property type="entry name" value="METALLOPHOSPHOESTERASE"/>
    <property type="match status" value="1"/>
</dbReference>
<dbReference type="GO" id="GO:0008803">
    <property type="term" value="F:bis(5'-nucleosyl)-tetraphosphatase (symmetrical) activity"/>
    <property type="evidence" value="ECO:0007669"/>
    <property type="project" value="TreeGrafter"/>
</dbReference>
<dbReference type="GO" id="GO:0005737">
    <property type="term" value="C:cytoplasm"/>
    <property type="evidence" value="ECO:0007669"/>
    <property type="project" value="TreeGrafter"/>
</dbReference>
<accession>A0A0G9MSX0</accession>
<feature type="domain" description="Calcineurin-like phosphoesterase" evidence="2">
    <location>
        <begin position="28"/>
        <end position="216"/>
    </location>
</feature>
<gene>
    <name evidence="3" type="ORF">AAW00_13355</name>
</gene>